<dbReference type="GO" id="GO:0008889">
    <property type="term" value="F:glycerophosphodiester phosphodiesterase activity"/>
    <property type="evidence" value="ECO:0007669"/>
    <property type="project" value="UniProtKB-EC"/>
</dbReference>
<comment type="caution">
    <text evidence="2">The sequence shown here is derived from an EMBL/GenBank/DDBJ whole genome shotgun (WGS) entry which is preliminary data.</text>
</comment>
<dbReference type="PANTHER" id="PTHR43805:SF1">
    <property type="entry name" value="GP-PDE DOMAIN-CONTAINING PROTEIN"/>
    <property type="match status" value="1"/>
</dbReference>
<keyword evidence="2" id="KW-0378">Hydrolase</keyword>
<accession>A0ABU1SF38</accession>
<dbReference type="PROSITE" id="PS51704">
    <property type="entry name" value="GP_PDE"/>
    <property type="match status" value="1"/>
</dbReference>
<dbReference type="PANTHER" id="PTHR43805">
    <property type="entry name" value="GLYCEROPHOSPHORYL DIESTER PHOSPHODIESTERASE"/>
    <property type="match status" value="1"/>
</dbReference>
<evidence type="ECO:0000259" key="1">
    <source>
        <dbReference type="PROSITE" id="PS51704"/>
    </source>
</evidence>
<reference evidence="2 3" key="1">
    <citation type="submission" date="2023-07" db="EMBL/GenBank/DDBJ databases">
        <title>Sorghum-associated microbial communities from plants grown in Nebraska, USA.</title>
        <authorList>
            <person name="Schachtman D."/>
        </authorList>
    </citation>
    <scope>NUCLEOTIDE SEQUENCE [LARGE SCALE GENOMIC DNA]</scope>
    <source>
        <strain evidence="2 3">2980</strain>
    </source>
</reference>
<protein>
    <submittedName>
        <fullName evidence="2">Glycerophosphoryl diester phosphodiesterase</fullName>
        <ecNumber evidence="2">3.1.4.46</ecNumber>
    </submittedName>
</protein>
<gene>
    <name evidence="2" type="ORF">J2Y69_002823</name>
</gene>
<proteinExistence type="predicted"/>
<keyword evidence="3" id="KW-1185">Reference proteome</keyword>
<dbReference type="InterPro" id="IPR017946">
    <property type="entry name" value="PLC-like_Pdiesterase_TIM-brl"/>
</dbReference>
<dbReference type="Proteomes" id="UP001259347">
    <property type="component" value="Unassembled WGS sequence"/>
</dbReference>
<dbReference type="InterPro" id="IPR030395">
    <property type="entry name" value="GP_PDE_dom"/>
</dbReference>
<feature type="domain" description="GP-PDE" evidence="1">
    <location>
        <begin position="12"/>
        <end position="256"/>
    </location>
</feature>
<sequence>MTHEYLSGASAPRILAHRGLTTAPGGDPSVFDNSALAFAAAHAAGAEYVETDCRLTADGKVVLFHDETLERLLDDPRPLREVEAAELEERFAGRGGLLTLSDALESFPTLRFNVDVKERAAAEAAGIAVAPHAQRVLLTSFSDATRRAAVEAARRAGGVAPAASPGQRTIALLRLSSLLRSKALARRILREVDAIQVPERFGPIRVLTPALLRLSHAAGVEVHVWTVNEPTRMAELIDGGVDGIVTDRVDLAITTLGRR</sequence>
<dbReference type="Pfam" id="PF03009">
    <property type="entry name" value="GDPD"/>
    <property type="match status" value="1"/>
</dbReference>
<name>A0ABU1SF38_9MICO</name>
<dbReference type="RefSeq" id="WP_310021795.1">
    <property type="nucleotide sequence ID" value="NZ_JAVDUM010000013.1"/>
</dbReference>
<dbReference type="EC" id="3.1.4.46" evidence="2"/>
<organism evidence="2 3">
    <name type="scientific">Microbacterium resistens</name>
    <dbReference type="NCBI Taxonomy" id="156977"/>
    <lineage>
        <taxon>Bacteria</taxon>
        <taxon>Bacillati</taxon>
        <taxon>Actinomycetota</taxon>
        <taxon>Actinomycetes</taxon>
        <taxon>Micrococcales</taxon>
        <taxon>Microbacteriaceae</taxon>
        <taxon>Microbacterium</taxon>
    </lineage>
</organism>
<evidence type="ECO:0000313" key="3">
    <source>
        <dbReference type="Proteomes" id="UP001259347"/>
    </source>
</evidence>
<evidence type="ECO:0000313" key="2">
    <source>
        <dbReference type="EMBL" id="MDR6868209.1"/>
    </source>
</evidence>
<dbReference type="Gene3D" id="3.20.20.190">
    <property type="entry name" value="Phosphatidylinositol (PI) phosphodiesterase"/>
    <property type="match status" value="1"/>
</dbReference>
<dbReference type="SUPFAM" id="SSF51695">
    <property type="entry name" value="PLC-like phosphodiesterases"/>
    <property type="match status" value="1"/>
</dbReference>
<dbReference type="EMBL" id="JAVDUM010000013">
    <property type="protein sequence ID" value="MDR6868209.1"/>
    <property type="molecule type" value="Genomic_DNA"/>
</dbReference>